<proteinExistence type="predicted"/>
<sequence>MTNIEEIIITANRIANEGRKPSVALVKGRLTQSTPLPVIISTLKTWQHQPDYTDVKGASLVKKEQPKDNENDAIAAQITKAVNKAIEPLQEEIKQLKIEMAKLQTK</sequence>
<organism evidence="1 2">
    <name type="scientific">Thalassotalea eurytherma</name>
    <dbReference type="NCBI Taxonomy" id="1144278"/>
    <lineage>
        <taxon>Bacteria</taxon>
        <taxon>Pseudomonadati</taxon>
        <taxon>Pseudomonadota</taxon>
        <taxon>Gammaproteobacteria</taxon>
        <taxon>Alteromonadales</taxon>
        <taxon>Colwelliaceae</taxon>
        <taxon>Thalassotalea</taxon>
    </lineage>
</organism>
<comment type="caution">
    <text evidence="1">The sequence shown here is derived from an EMBL/GenBank/DDBJ whole genome shotgun (WGS) entry which is preliminary data.</text>
</comment>
<dbReference type="Proteomes" id="UP001157133">
    <property type="component" value="Unassembled WGS sequence"/>
</dbReference>
<evidence type="ECO:0008006" key="3">
    <source>
        <dbReference type="Google" id="ProtNLM"/>
    </source>
</evidence>
<evidence type="ECO:0000313" key="1">
    <source>
        <dbReference type="EMBL" id="GLX81155.1"/>
    </source>
</evidence>
<protein>
    <recommendedName>
        <fullName evidence="3">KfrA N-terminal DNA-binding domain-containing protein</fullName>
    </recommendedName>
</protein>
<reference evidence="1 2" key="1">
    <citation type="submission" date="2023-03" db="EMBL/GenBank/DDBJ databases">
        <title>Draft genome sequence of Thalassotalea eurytherma JCM 18482T.</title>
        <authorList>
            <person name="Sawabe T."/>
        </authorList>
    </citation>
    <scope>NUCLEOTIDE SEQUENCE [LARGE SCALE GENOMIC DNA]</scope>
    <source>
        <strain evidence="1 2">JCM 18482</strain>
    </source>
</reference>
<gene>
    <name evidence="1" type="ORF">theurythT_06070</name>
</gene>
<evidence type="ECO:0000313" key="2">
    <source>
        <dbReference type="Proteomes" id="UP001157133"/>
    </source>
</evidence>
<accession>A0ABQ6H219</accession>
<dbReference type="RefSeq" id="WP_284206483.1">
    <property type="nucleotide sequence ID" value="NZ_BSSU01000003.1"/>
</dbReference>
<name>A0ABQ6H219_9GAMM</name>
<keyword evidence="2" id="KW-1185">Reference proteome</keyword>
<dbReference type="EMBL" id="BSSU01000003">
    <property type="protein sequence ID" value="GLX81155.1"/>
    <property type="molecule type" value="Genomic_DNA"/>
</dbReference>